<dbReference type="EMBL" id="QXGA01000407">
    <property type="protein sequence ID" value="KAE9146443.1"/>
    <property type="molecule type" value="Genomic_DNA"/>
</dbReference>
<gene>
    <name evidence="10" type="ORF">PF002_g10661</name>
    <name evidence="9" type="ORF">PF004_g8564</name>
    <name evidence="8" type="ORF">PF006_g8792</name>
    <name evidence="11" type="ORF">PF008_g8839</name>
    <name evidence="7" type="ORF">PF010_g8523</name>
    <name evidence="6" type="ORF">PF011_g8400</name>
</gene>
<reference evidence="12 13" key="1">
    <citation type="submission" date="2018-08" db="EMBL/GenBank/DDBJ databases">
        <title>Genomic investigation of the strawberry pathogen Phytophthora fragariae indicates pathogenicity is determined by transcriptional variation in three key races.</title>
        <authorList>
            <person name="Adams T.M."/>
            <person name="Armitage A.D."/>
            <person name="Sobczyk M.K."/>
            <person name="Bates H.J."/>
            <person name="Dunwell J.M."/>
            <person name="Nellist C.F."/>
            <person name="Harrison R.J."/>
        </authorList>
    </citation>
    <scope>NUCLEOTIDE SEQUENCE [LARGE SCALE GENOMIC DNA]</scope>
    <source>
        <strain evidence="10 12">BC-1</strain>
        <strain evidence="9 15">BC-23</strain>
        <strain evidence="8 13">NOV-5</strain>
        <strain evidence="11 16">NOV-77</strain>
        <strain evidence="7 17">ONT-3</strain>
        <strain evidence="6 14">SCRP245</strain>
    </source>
</reference>
<evidence type="ECO:0000313" key="7">
    <source>
        <dbReference type="EMBL" id="KAE9117667.1"/>
    </source>
</evidence>
<dbReference type="SUPFAM" id="SSF47769">
    <property type="entry name" value="SAM/Pointed domain"/>
    <property type="match status" value="1"/>
</dbReference>
<dbReference type="Proteomes" id="UP000460718">
    <property type="component" value="Unassembled WGS sequence"/>
</dbReference>
<evidence type="ECO:0000313" key="16">
    <source>
        <dbReference type="Proteomes" id="UP000486351"/>
    </source>
</evidence>
<dbReference type="PROSITE" id="PS50088">
    <property type="entry name" value="ANK_REPEAT"/>
    <property type="match status" value="1"/>
</dbReference>
<dbReference type="PROSITE" id="PS50297">
    <property type="entry name" value="ANK_REP_REGION"/>
    <property type="match status" value="1"/>
</dbReference>
<organism evidence="8 13">
    <name type="scientific">Phytophthora fragariae</name>
    <dbReference type="NCBI Taxonomy" id="53985"/>
    <lineage>
        <taxon>Eukaryota</taxon>
        <taxon>Sar</taxon>
        <taxon>Stramenopiles</taxon>
        <taxon>Oomycota</taxon>
        <taxon>Peronosporomycetes</taxon>
        <taxon>Peronosporales</taxon>
        <taxon>Peronosporaceae</taxon>
        <taxon>Phytophthora</taxon>
    </lineage>
</organism>
<evidence type="ECO:0000313" key="8">
    <source>
        <dbReference type="EMBL" id="KAE9146443.1"/>
    </source>
</evidence>
<feature type="repeat" description="ANK" evidence="3">
    <location>
        <begin position="101"/>
        <end position="123"/>
    </location>
</feature>
<dbReference type="EMBL" id="QXGC01000401">
    <property type="protein sequence ID" value="KAE9237473.1"/>
    <property type="molecule type" value="Genomic_DNA"/>
</dbReference>
<evidence type="ECO:0000313" key="14">
    <source>
        <dbReference type="Proteomes" id="UP000460718"/>
    </source>
</evidence>
<dbReference type="Gene3D" id="1.25.40.20">
    <property type="entry name" value="Ankyrin repeat-containing domain"/>
    <property type="match status" value="1"/>
</dbReference>
<proteinExistence type="predicted"/>
<sequence length="274" mass="29380">MTTRMEELGVSVEELGCGRLEAGSPRETIAWTPLQYACALGDVELVSELVATNPESANALGNTKYAYSPLHIAVRFEHEAIVKLLLAGSFATKVNAVDQQIGCTPLHLAILQGNRAIVKLLLDDVNTQQLESKNGTTPVDLAAELGLDDLKSLLVDHATRASGRAQLTSWLASIGLVEYAFTFFGEGFEDANFLLGTGGLDDKTLDAMNIKKAGHRAKLQSLYQLKEFLQVDSEGEDGSEESEEDSGSSGDDSDEEESESDSDEDDSGSDDDSS</sequence>
<dbReference type="InterPro" id="IPR002110">
    <property type="entry name" value="Ankyrin_rpt"/>
</dbReference>
<dbReference type="Proteomes" id="UP000486351">
    <property type="component" value="Unassembled WGS sequence"/>
</dbReference>
<evidence type="ECO:0000256" key="4">
    <source>
        <dbReference type="SAM" id="MobiDB-lite"/>
    </source>
</evidence>
<dbReference type="Proteomes" id="UP000476176">
    <property type="component" value="Unassembled WGS sequence"/>
</dbReference>
<name>A0A6A3U4L0_9STRA</name>
<dbReference type="SMART" id="SM00248">
    <property type="entry name" value="ANK"/>
    <property type="match status" value="3"/>
</dbReference>
<protein>
    <recommendedName>
        <fullName evidence="5">SAM domain-containing protein</fullName>
    </recommendedName>
</protein>
<evidence type="ECO:0000313" key="15">
    <source>
        <dbReference type="Proteomes" id="UP000476176"/>
    </source>
</evidence>
<evidence type="ECO:0000313" key="9">
    <source>
        <dbReference type="EMBL" id="KAE9237473.1"/>
    </source>
</evidence>
<evidence type="ECO:0000259" key="5">
    <source>
        <dbReference type="Pfam" id="PF00536"/>
    </source>
</evidence>
<accession>A0A6A3U4L0</accession>
<evidence type="ECO:0000313" key="6">
    <source>
        <dbReference type="EMBL" id="KAE9013625.1"/>
    </source>
</evidence>
<evidence type="ECO:0000313" key="17">
    <source>
        <dbReference type="Proteomes" id="UP000488956"/>
    </source>
</evidence>
<feature type="domain" description="SAM" evidence="5">
    <location>
        <begin position="166"/>
        <end position="221"/>
    </location>
</feature>
<feature type="compositionally biased region" description="Acidic residues" evidence="4">
    <location>
        <begin position="233"/>
        <end position="274"/>
    </location>
</feature>
<dbReference type="SUPFAM" id="SSF48403">
    <property type="entry name" value="Ankyrin repeat"/>
    <property type="match status" value="1"/>
</dbReference>
<dbReference type="PANTHER" id="PTHR24198:SF165">
    <property type="entry name" value="ANKYRIN REPEAT-CONTAINING PROTEIN-RELATED"/>
    <property type="match status" value="1"/>
</dbReference>
<comment type="caution">
    <text evidence="8">The sequence shown here is derived from an EMBL/GenBank/DDBJ whole genome shotgun (WGS) entry which is preliminary data.</text>
</comment>
<evidence type="ECO:0000256" key="3">
    <source>
        <dbReference type="PROSITE-ProRule" id="PRU00023"/>
    </source>
</evidence>
<evidence type="ECO:0000313" key="10">
    <source>
        <dbReference type="EMBL" id="KAE9238396.1"/>
    </source>
</evidence>
<dbReference type="InterPro" id="IPR013761">
    <property type="entry name" value="SAM/pointed_sf"/>
</dbReference>
<dbReference type="InterPro" id="IPR001660">
    <property type="entry name" value="SAM"/>
</dbReference>
<dbReference type="PANTHER" id="PTHR24198">
    <property type="entry name" value="ANKYRIN REPEAT AND PROTEIN KINASE DOMAIN-CONTAINING PROTEIN"/>
    <property type="match status" value="1"/>
</dbReference>
<evidence type="ECO:0000256" key="2">
    <source>
        <dbReference type="ARBA" id="ARBA00023043"/>
    </source>
</evidence>
<dbReference type="EMBL" id="QXFW01000394">
    <property type="protein sequence ID" value="KAE9013625.1"/>
    <property type="molecule type" value="Genomic_DNA"/>
</dbReference>
<evidence type="ECO:0000313" key="13">
    <source>
        <dbReference type="Proteomes" id="UP000440732"/>
    </source>
</evidence>
<evidence type="ECO:0000313" key="11">
    <source>
        <dbReference type="EMBL" id="KAE9345265.1"/>
    </source>
</evidence>
<dbReference type="EMBL" id="QXFX01000388">
    <property type="protein sequence ID" value="KAE9117667.1"/>
    <property type="molecule type" value="Genomic_DNA"/>
</dbReference>
<dbReference type="EMBL" id="QXFY01000407">
    <property type="protein sequence ID" value="KAE9345265.1"/>
    <property type="molecule type" value="Genomic_DNA"/>
</dbReference>
<dbReference type="Proteomes" id="UP000488956">
    <property type="component" value="Unassembled WGS sequence"/>
</dbReference>
<evidence type="ECO:0000313" key="12">
    <source>
        <dbReference type="Proteomes" id="UP000440367"/>
    </source>
</evidence>
<dbReference type="AlphaFoldDB" id="A0A6A3U4L0"/>
<dbReference type="InterPro" id="IPR036770">
    <property type="entry name" value="Ankyrin_rpt-contain_sf"/>
</dbReference>
<keyword evidence="1" id="KW-0677">Repeat</keyword>
<dbReference type="Proteomes" id="UP000440732">
    <property type="component" value="Unassembled WGS sequence"/>
</dbReference>
<dbReference type="Pfam" id="PF12796">
    <property type="entry name" value="Ank_2"/>
    <property type="match status" value="2"/>
</dbReference>
<dbReference type="Proteomes" id="UP000440367">
    <property type="component" value="Unassembled WGS sequence"/>
</dbReference>
<dbReference type="Gene3D" id="1.10.150.50">
    <property type="entry name" value="Transcription Factor, Ets-1"/>
    <property type="match status" value="1"/>
</dbReference>
<keyword evidence="2 3" id="KW-0040">ANK repeat</keyword>
<dbReference type="Pfam" id="PF00536">
    <property type="entry name" value="SAM_1"/>
    <property type="match status" value="1"/>
</dbReference>
<feature type="region of interest" description="Disordered" evidence="4">
    <location>
        <begin position="229"/>
        <end position="274"/>
    </location>
</feature>
<dbReference type="EMBL" id="QXGD01000472">
    <property type="protein sequence ID" value="KAE9238396.1"/>
    <property type="molecule type" value="Genomic_DNA"/>
</dbReference>
<evidence type="ECO:0000256" key="1">
    <source>
        <dbReference type="ARBA" id="ARBA00022737"/>
    </source>
</evidence>